<reference evidence="2" key="1">
    <citation type="journal article" date="2017" name="Front. Plant Sci.">
        <title>Climate Clever Clovers: New Paradigm to Reduce the Environmental Footprint of Ruminants by Breeding Low Methanogenic Forages Utilizing Haplotype Variation.</title>
        <authorList>
            <person name="Kaur P."/>
            <person name="Appels R."/>
            <person name="Bayer P.E."/>
            <person name="Keeble-Gagnere G."/>
            <person name="Wang J."/>
            <person name="Hirakawa H."/>
            <person name="Shirasawa K."/>
            <person name="Vercoe P."/>
            <person name="Stefanova K."/>
            <person name="Durmic Z."/>
            <person name="Nichols P."/>
            <person name="Revell C."/>
            <person name="Isobe S.N."/>
            <person name="Edwards D."/>
            <person name="Erskine W."/>
        </authorList>
    </citation>
    <scope>NUCLEOTIDE SEQUENCE [LARGE SCALE GENOMIC DNA]</scope>
    <source>
        <strain evidence="2">cv. Daliak</strain>
    </source>
</reference>
<dbReference type="GO" id="GO:0006406">
    <property type="term" value="P:mRNA export from nucleus"/>
    <property type="evidence" value="ECO:0007669"/>
    <property type="project" value="TreeGrafter"/>
</dbReference>
<accession>A0A2Z6LSV2</accession>
<evidence type="ECO:0000313" key="1">
    <source>
        <dbReference type="EMBL" id="GAU20066.1"/>
    </source>
</evidence>
<dbReference type="PANTHER" id="PTHR12436">
    <property type="entry name" value="80 KDA MCM3-ASSOCIATED PROTEIN"/>
    <property type="match status" value="1"/>
</dbReference>
<gene>
    <name evidence="1" type="ORF">TSUD_381580</name>
</gene>
<dbReference type="AlphaFoldDB" id="A0A2Z6LSV2"/>
<dbReference type="EMBL" id="DF973208">
    <property type="protein sequence ID" value="GAU20066.1"/>
    <property type="molecule type" value="Genomic_DNA"/>
</dbReference>
<dbReference type="OrthoDB" id="21502at2759"/>
<name>A0A2Z6LSV2_TRISU</name>
<organism evidence="1 2">
    <name type="scientific">Trifolium subterraneum</name>
    <name type="common">Subterranean clover</name>
    <dbReference type="NCBI Taxonomy" id="3900"/>
    <lineage>
        <taxon>Eukaryota</taxon>
        <taxon>Viridiplantae</taxon>
        <taxon>Streptophyta</taxon>
        <taxon>Embryophyta</taxon>
        <taxon>Tracheophyta</taxon>
        <taxon>Spermatophyta</taxon>
        <taxon>Magnoliopsida</taxon>
        <taxon>eudicotyledons</taxon>
        <taxon>Gunneridae</taxon>
        <taxon>Pentapetalae</taxon>
        <taxon>rosids</taxon>
        <taxon>fabids</taxon>
        <taxon>Fabales</taxon>
        <taxon>Fabaceae</taxon>
        <taxon>Papilionoideae</taxon>
        <taxon>50 kb inversion clade</taxon>
        <taxon>NPAAA clade</taxon>
        <taxon>Hologalegina</taxon>
        <taxon>IRL clade</taxon>
        <taxon>Trifolieae</taxon>
        <taxon>Trifolium</taxon>
    </lineage>
</organism>
<evidence type="ECO:0000313" key="2">
    <source>
        <dbReference type="Proteomes" id="UP000242715"/>
    </source>
</evidence>
<proteinExistence type="predicted"/>
<protein>
    <submittedName>
        <fullName evidence="1">Uncharacterized protein</fullName>
    </submittedName>
</protein>
<dbReference type="PANTHER" id="PTHR12436:SF17">
    <property type="entry name" value="SAC3 FAMILY PROTEIN B"/>
    <property type="match status" value="1"/>
</dbReference>
<keyword evidence="2" id="KW-1185">Reference proteome</keyword>
<dbReference type="Proteomes" id="UP000242715">
    <property type="component" value="Unassembled WGS sequence"/>
</dbReference>
<dbReference type="GO" id="GO:0070390">
    <property type="term" value="C:transcription export complex 2"/>
    <property type="evidence" value="ECO:0007669"/>
    <property type="project" value="TreeGrafter"/>
</dbReference>
<dbReference type="GO" id="GO:0005737">
    <property type="term" value="C:cytoplasm"/>
    <property type="evidence" value="ECO:0007669"/>
    <property type="project" value="TreeGrafter"/>
</dbReference>
<sequence length="569" mass="64123">MQNTGYFDKFDIDITMRERYEKQESSRSRLNVSNIVGDTLGRRNPDAQCLCWKIILCTQMSSAHETGTASLWLTSKLMPSSDDDVISSSPGLVIWRKWVPSQSDIDPTCCLSVIRDTAVGSRDEVVSGASGILFLVSESISWNHQRVHLHNLLMSIPSGACLPLLILCDSYDSSSVIINELGLQDIDKLRVSSFLLVFLRENQQRKHMDGFFSDTRLREGLQWLAGESPSQPNLQCVKIRELVHTHISSFSGVQDIISNSKLGPNDCISLFNKALDCSIQEIVAAVNSNPGGWPCPEIGLLDKSFDEDRVVKSYLPTLGWSSNVKAQPIIHALQNCKLPTFTDDLSWLARGSKARQEIENQKTQLESFLIQYLTHTSNMMGVSLAAKEAYVITQRCARLELCGTSYRVVPHWGMIFRRIFNWRLICLSSRDVSTAYISECDHHIPLQNVGTEACLYPSYYPDISLDEMISLSCDLPRLANDERPRPEALHRLPQINFDDETTNLRDAERNLRLDELPSMTTTTTRTYDINNGKSEALGKPNKEADALSKLLEQCNLLQDGIDKKLFVYF</sequence>
<dbReference type="InterPro" id="IPR045107">
    <property type="entry name" value="SAC3/GANP/THP3"/>
</dbReference>